<protein>
    <submittedName>
        <fullName evidence="3">Ras-related protein Rab-39A-like</fullName>
    </submittedName>
</protein>
<reference evidence="4" key="2">
    <citation type="journal article" date="2007" name="PLoS Biol.">
        <title>Survey sequencing and comparative analysis of the elephant shark (Callorhinchus milii) genome.</title>
        <authorList>
            <person name="Venkatesh B."/>
            <person name="Kirkness E.F."/>
            <person name="Loh Y.H."/>
            <person name="Halpern A.L."/>
            <person name="Lee A.P."/>
            <person name="Johnson J."/>
            <person name="Dandona N."/>
            <person name="Viswanathan L.D."/>
            <person name="Tay A."/>
            <person name="Venter J.C."/>
            <person name="Strausberg R.L."/>
            <person name="Brenner S."/>
        </authorList>
    </citation>
    <scope>NUCLEOTIDE SEQUENCE [LARGE SCALE GENOMIC DNA]</scope>
</reference>
<dbReference type="Gene3D" id="3.40.50.300">
    <property type="entry name" value="P-loop containing nucleotide triphosphate hydrolases"/>
    <property type="match status" value="1"/>
</dbReference>
<dbReference type="SMART" id="SM00174">
    <property type="entry name" value="RHO"/>
    <property type="match status" value="1"/>
</dbReference>
<proteinExistence type="predicted"/>
<evidence type="ECO:0000313" key="3">
    <source>
        <dbReference type="Ensembl" id="ENSCMIP00000042208.1"/>
    </source>
</evidence>
<dbReference type="PROSITE" id="PS51419">
    <property type="entry name" value="RAB"/>
    <property type="match status" value="1"/>
</dbReference>
<reference evidence="3" key="4">
    <citation type="submission" date="2025-08" db="UniProtKB">
        <authorList>
            <consortium name="Ensembl"/>
        </authorList>
    </citation>
    <scope>IDENTIFICATION</scope>
</reference>
<keyword evidence="1" id="KW-0547">Nucleotide-binding</keyword>
<dbReference type="OMA" id="ISKSYMR"/>
<reference evidence="3" key="5">
    <citation type="submission" date="2025-09" db="UniProtKB">
        <authorList>
            <consortium name="Ensembl"/>
        </authorList>
    </citation>
    <scope>IDENTIFICATION</scope>
</reference>
<dbReference type="SUPFAM" id="SSF52540">
    <property type="entry name" value="P-loop containing nucleoside triphosphate hydrolases"/>
    <property type="match status" value="1"/>
</dbReference>
<organism evidence="3 4">
    <name type="scientific">Callorhinchus milii</name>
    <name type="common">Ghost shark</name>
    <dbReference type="NCBI Taxonomy" id="7868"/>
    <lineage>
        <taxon>Eukaryota</taxon>
        <taxon>Metazoa</taxon>
        <taxon>Chordata</taxon>
        <taxon>Craniata</taxon>
        <taxon>Vertebrata</taxon>
        <taxon>Chondrichthyes</taxon>
        <taxon>Holocephali</taxon>
        <taxon>Chimaeriformes</taxon>
        <taxon>Callorhinchidae</taxon>
        <taxon>Callorhinchus</taxon>
    </lineage>
</organism>
<dbReference type="PROSITE" id="PS51421">
    <property type="entry name" value="RAS"/>
    <property type="match status" value="1"/>
</dbReference>
<accession>A0A4W3JVK5</accession>
<dbReference type="FunFam" id="3.40.50.300:FF:001329">
    <property type="entry name" value="Small GTP-binding protein, putative"/>
    <property type="match status" value="1"/>
</dbReference>
<dbReference type="GO" id="GO:0005525">
    <property type="term" value="F:GTP binding"/>
    <property type="evidence" value="ECO:0007669"/>
    <property type="project" value="UniProtKB-KW"/>
</dbReference>
<keyword evidence="4" id="KW-1185">Reference proteome</keyword>
<dbReference type="Ensembl" id="ENSCMIT00000042814.1">
    <property type="protein sequence ID" value="ENSCMIP00000042208.1"/>
    <property type="gene ID" value="ENSCMIG00000017541.1"/>
</dbReference>
<reference evidence="4" key="3">
    <citation type="journal article" date="2014" name="Nature">
        <title>Elephant shark genome provides unique insights into gnathostome evolution.</title>
        <authorList>
            <consortium name="International Elephant Shark Genome Sequencing Consortium"/>
            <person name="Venkatesh B."/>
            <person name="Lee A.P."/>
            <person name="Ravi V."/>
            <person name="Maurya A.K."/>
            <person name="Lian M.M."/>
            <person name="Swann J.B."/>
            <person name="Ohta Y."/>
            <person name="Flajnik M.F."/>
            <person name="Sutoh Y."/>
            <person name="Kasahara M."/>
            <person name="Hoon S."/>
            <person name="Gangu V."/>
            <person name="Roy S.W."/>
            <person name="Irimia M."/>
            <person name="Korzh V."/>
            <person name="Kondrychyn I."/>
            <person name="Lim Z.W."/>
            <person name="Tay B.H."/>
            <person name="Tohari S."/>
            <person name="Kong K.W."/>
            <person name="Ho S."/>
            <person name="Lorente-Galdos B."/>
            <person name="Quilez J."/>
            <person name="Marques-Bonet T."/>
            <person name="Raney B.J."/>
            <person name="Ingham P.W."/>
            <person name="Tay A."/>
            <person name="Hillier L.W."/>
            <person name="Minx P."/>
            <person name="Boehm T."/>
            <person name="Wilson R.K."/>
            <person name="Brenner S."/>
            <person name="Warren W.C."/>
        </authorList>
    </citation>
    <scope>NUCLEOTIDE SEQUENCE [LARGE SCALE GENOMIC DNA]</scope>
</reference>
<dbReference type="AlphaFoldDB" id="A0A4W3JVK5"/>
<dbReference type="InParanoid" id="A0A4W3JVK5"/>
<dbReference type="NCBIfam" id="TIGR00231">
    <property type="entry name" value="small_GTP"/>
    <property type="match status" value="1"/>
</dbReference>
<dbReference type="Proteomes" id="UP000314986">
    <property type="component" value="Unassembled WGS sequence"/>
</dbReference>
<dbReference type="InterPro" id="IPR050227">
    <property type="entry name" value="Rab"/>
</dbReference>
<sequence>MGQSGSRESADLRHRLRRGSLKKFIWQFRVVLVGDSAVGKTSIVLRLTEGTFCEILQKTIGVDYYIYILEAMPTVRVKLQVWDTAGEKEYRTITQSHLQTMLGGLLVFDLTRRRTLDYIRNWLNEASEALELSHRNFILVGNKSDLSAERQVPREEAELAAAEMGLRYAETSAKEDENIQDVFLILASSIAEVTEVKGGILLVKEGMEGERKREIERVE</sequence>
<dbReference type="PANTHER" id="PTHR47977">
    <property type="entry name" value="RAS-RELATED PROTEIN RAB"/>
    <property type="match status" value="1"/>
</dbReference>
<dbReference type="SMART" id="SM00173">
    <property type="entry name" value="RAS"/>
    <property type="match status" value="1"/>
</dbReference>
<dbReference type="InterPro" id="IPR027417">
    <property type="entry name" value="P-loop_NTPase"/>
</dbReference>
<dbReference type="GO" id="GO:0003924">
    <property type="term" value="F:GTPase activity"/>
    <property type="evidence" value="ECO:0007669"/>
    <property type="project" value="InterPro"/>
</dbReference>
<name>A0A4W3JVK5_CALMI</name>
<dbReference type="GeneTree" id="ENSGT00940000164873"/>
<evidence type="ECO:0000256" key="1">
    <source>
        <dbReference type="ARBA" id="ARBA00022741"/>
    </source>
</evidence>
<reference evidence="4" key="1">
    <citation type="journal article" date="2006" name="Science">
        <title>Ancient noncoding elements conserved in the human genome.</title>
        <authorList>
            <person name="Venkatesh B."/>
            <person name="Kirkness E.F."/>
            <person name="Loh Y.H."/>
            <person name="Halpern A.L."/>
            <person name="Lee A.P."/>
            <person name="Johnson J."/>
            <person name="Dandona N."/>
            <person name="Viswanathan L.D."/>
            <person name="Tay A."/>
            <person name="Venter J.C."/>
            <person name="Strausberg R.L."/>
            <person name="Brenner S."/>
        </authorList>
    </citation>
    <scope>NUCLEOTIDE SEQUENCE [LARGE SCALE GENOMIC DNA]</scope>
</reference>
<dbReference type="SMART" id="SM00175">
    <property type="entry name" value="RAB"/>
    <property type="match status" value="1"/>
</dbReference>
<dbReference type="PRINTS" id="PR00449">
    <property type="entry name" value="RASTRNSFRMNG"/>
</dbReference>
<dbReference type="Pfam" id="PF00071">
    <property type="entry name" value="Ras"/>
    <property type="match status" value="1"/>
</dbReference>
<dbReference type="InterPro" id="IPR001806">
    <property type="entry name" value="Small_GTPase"/>
</dbReference>
<dbReference type="InterPro" id="IPR005225">
    <property type="entry name" value="Small_GTP-bd"/>
</dbReference>
<dbReference type="STRING" id="7868.ENSCMIP00000042208"/>
<evidence type="ECO:0000256" key="2">
    <source>
        <dbReference type="ARBA" id="ARBA00023134"/>
    </source>
</evidence>
<evidence type="ECO:0000313" key="4">
    <source>
        <dbReference type="Proteomes" id="UP000314986"/>
    </source>
</evidence>
<gene>
    <name evidence="3" type="primary">LOC103179517</name>
</gene>
<keyword evidence="2" id="KW-0342">GTP-binding</keyword>